<accession>A0A934W858</accession>
<dbReference type="EMBL" id="JAEPBG010000007">
    <property type="protein sequence ID" value="MBK4736423.1"/>
    <property type="molecule type" value="Genomic_DNA"/>
</dbReference>
<feature type="signal peptide" evidence="3">
    <location>
        <begin position="1"/>
        <end position="25"/>
    </location>
</feature>
<sequence>MRAAIGLGAGLLLAALAASSASVQAQRIYLCRDAAGRTLTSDQPIAECREQAIREIDRNGITRREIAAPLSAEEKERRREEEARERTEREARLERQRADRALLARYRSEADIEAERLSHINRVRENAGREAQALDRAQGQRAALEAQLATGGKTRPELRQQLQEADRAVEESRRRVDDHEAEIMQINARVDAMLRRYRELKPGS</sequence>
<evidence type="ECO:0000256" key="3">
    <source>
        <dbReference type="SAM" id="SignalP"/>
    </source>
</evidence>
<protein>
    <submittedName>
        <fullName evidence="5">DUF4124 domain-containing protein</fullName>
    </submittedName>
</protein>
<name>A0A934W858_9BURK</name>
<dbReference type="InterPro" id="IPR025392">
    <property type="entry name" value="DUF4124"/>
</dbReference>
<dbReference type="AlphaFoldDB" id="A0A934W858"/>
<feature type="coiled-coil region" evidence="1">
    <location>
        <begin position="155"/>
        <end position="196"/>
    </location>
</feature>
<evidence type="ECO:0000256" key="2">
    <source>
        <dbReference type="SAM" id="MobiDB-lite"/>
    </source>
</evidence>
<evidence type="ECO:0000313" key="5">
    <source>
        <dbReference type="EMBL" id="MBK4736423.1"/>
    </source>
</evidence>
<dbReference type="RefSeq" id="WP_200593861.1">
    <property type="nucleotide sequence ID" value="NZ_JAEPBG010000007.1"/>
</dbReference>
<comment type="caution">
    <text evidence="5">The sequence shown here is derived from an EMBL/GenBank/DDBJ whole genome shotgun (WGS) entry which is preliminary data.</text>
</comment>
<proteinExistence type="predicted"/>
<evidence type="ECO:0000313" key="6">
    <source>
        <dbReference type="Proteomes" id="UP000622890"/>
    </source>
</evidence>
<keyword evidence="3" id="KW-0732">Signal</keyword>
<keyword evidence="1" id="KW-0175">Coiled coil</keyword>
<keyword evidence="6" id="KW-1185">Reference proteome</keyword>
<feature type="domain" description="DUF4124" evidence="4">
    <location>
        <begin position="15"/>
        <end position="55"/>
    </location>
</feature>
<reference evidence="5" key="1">
    <citation type="submission" date="2021-01" db="EMBL/GenBank/DDBJ databases">
        <title>Genome sequence of strain Noviherbaspirillum sp. DKR-6.</title>
        <authorList>
            <person name="Chaudhary D.K."/>
        </authorList>
    </citation>
    <scope>NUCLEOTIDE SEQUENCE</scope>
    <source>
        <strain evidence="5">DKR-6</strain>
    </source>
</reference>
<dbReference type="Proteomes" id="UP000622890">
    <property type="component" value="Unassembled WGS sequence"/>
</dbReference>
<organism evidence="5 6">
    <name type="scientific">Noviherbaspirillum pedocola</name>
    <dbReference type="NCBI Taxonomy" id="2801341"/>
    <lineage>
        <taxon>Bacteria</taxon>
        <taxon>Pseudomonadati</taxon>
        <taxon>Pseudomonadota</taxon>
        <taxon>Betaproteobacteria</taxon>
        <taxon>Burkholderiales</taxon>
        <taxon>Oxalobacteraceae</taxon>
        <taxon>Noviherbaspirillum</taxon>
    </lineage>
</organism>
<gene>
    <name evidence="5" type="ORF">JJB74_17510</name>
</gene>
<feature type="region of interest" description="Disordered" evidence="2">
    <location>
        <begin position="72"/>
        <end position="94"/>
    </location>
</feature>
<evidence type="ECO:0000259" key="4">
    <source>
        <dbReference type="Pfam" id="PF13511"/>
    </source>
</evidence>
<evidence type="ECO:0000256" key="1">
    <source>
        <dbReference type="SAM" id="Coils"/>
    </source>
</evidence>
<dbReference type="Pfam" id="PF13511">
    <property type="entry name" value="DUF4124"/>
    <property type="match status" value="1"/>
</dbReference>
<feature type="chain" id="PRO_5037043748" evidence="3">
    <location>
        <begin position="26"/>
        <end position="204"/>
    </location>
</feature>